<dbReference type="AlphaFoldDB" id="S8ESY6"/>
<protein>
    <submittedName>
        <fullName evidence="1">Uncharacterized protein</fullName>
    </submittedName>
</protein>
<proteinExistence type="predicted"/>
<organism evidence="1 2">
    <name type="scientific">Fomitopsis schrenkii</name>
    <name type="common">Brown rot fungus</name>
    <dbReference type="NCBI Taxonomy" id="2126942"/>
    <lineage>
        <taxon>Eukaryota</taxon>
        <taxon>Fungi</taxon>
        <taxon>Dikarya</taxon>
        <taxon>Basidiomycota</taxon>
        <taxon>Agaricomycotina</taxon>
        <taxon>Agaricomycetes</taxon>
        <taxon>Polyporales</taxon>
        <taxon>Fomitopsis</taxon>
    </lineage>
</organism>
<name>S8ESY6_FOMSC</name>
<evidence type="ECO:0000313" key="1">
    <source>
        <dbReference type="EMBL" id="EPS92840.1"/>
    </source>
</evidence>
<keyword evidence="2" id="KW-1185">Reference proteome</keyword>
<evidence type="ECO:0000313" key="2">
    <source>
        <dbReference type="Proteomes" id="UP000015241"/>
    </source>
</evidence>
<dbReference type="EMBL" id="KE504335">
    <property type="protein sequence ID" value="EPS92840.1"/>
    <property type="molecule type" value="Genomic_DNA"/>
</dbReference>
<dbReference type="Proteomes" id="UP000015241">
    <property type="component" value="Unassembled WGS sequence"/>
</dbReference>
<accession>S8ESY6</accession>
<dbReference type="HOGENOM" id="CLU_2812373_0_0_1"/>
<dbReference type="InParanoid" id="S8ESY6"/>
<gene>
    <name evidence="1" type="ORF">FOMPIDRAFT_1026686</name>
</gene>
<reference evidence="1 2" key="1">
    <citation type="journal article" date="2012" name="Science">
        <title>The Paleozoic origin of enzymatic lignin decomposition reconstructed from 31 fungal genomes.</title>
        <authorList>
            <person name="Floudas D."/>
            <person name="Binder M."/>
            <person name="Riley R."/>
            <person name="Barry K."/>
            <person name="Blanchette R.A."/>
            <person name="Henrissat B."/>
            <person name="Martinez A.T."/>
            <person name="Otillar R."/>
            <person name="Spatafora J.W."/>
            <person name="Yadav J.S."/>
            <person name="Aerts A."/>
            <person name="Benoit I."/>
            <person name="Boyd A."/>
            <person name="Carlson A."/>
            <person name="Copeland A."/>
            <person name="Coutinho P.M."/>
            <person name="de Vries R.P."/>
            <person name="Ferreira P."/>
            <person name="Findley K."/>
            <person name="Foster B."/>
            <person name="Gaskell J."/>
            <person name="Glotzer D."/>
            <person name="Gorecki P."/>
            <person name="Heitman J."/>
            <person name="Hesse C."/>
            <person name="Hori C."/>
            <person name="Igarashi K."/>
            <person name="Jurgens J.A."/>
            <person name="Kallen N."/>
            <person name="Kersten P."/>
            <person name="Kohler A."/>
            <person name="Kuees U."/>
            <person name="Kumar T.K.A."/>
            <person name="Kuo A."/>
            <person name="LaButti K."/>
            <person name="Larrondo L.F."/>
            <person name="Lindquist E."/>
            <person name="Ling A."/>
            <person name="Lombard V."/>
            <person name="Lucas S."/>
            <person name="Lundell T."/>
            <person name="Martin R."/>
            <person name="McLaughlin D.J."/>
            <person name="Morgenstern I."/>
            <person name="Morin E."/>
            <person name="Murat C."/>
            <person name="Nagy L.G."/>
            <person name="Nolan M."/>
            <person name="Ohm R.A."/>
            <person name="Patyshakuliyeva A."/>
            <person name="Rokas A."/>
            <person name="Ruiz-Duenas F.J."/>
            <person name="Sabat G."/>
            <person name="Salamov A."/>
            <person name="Samejima M."/>
            <person name="Schmutz J."/>
            <person name="Slot J.C."/>
            <person name="St John F."/>
            <person name="Stenlid J."/>
            <person name="Sun H."/>
            <person name="Sun S."/>
            <person name="Syed K."/>
            <person name="Tsang A."/>
            <person name="Wiebenga A."/>
            <person name="Young D."/>
            <person name="Pisabarro A."/>
            <person name="Eastwood D.C."/>
            <person name="Martin F."/>
            <person name="Cullen D."/>
            <person name="Grigoriev I.V."/>
            <person name="Hibbett D.S."/>
        </authorList>
    </citation>
    <scope>NUCLEOTIDE SEQUENCE</scope>
    <source>
        <strain evidence="2">FP-58527</strain>
    </source>
</reference>
<sequence length="67" mass="8209">MFYRVIIEPKLDKSRRAHEIIDMVQYSYPQHFNPHAIYDDIRVSDQPSLRQCHIRMAVCRYEQRTSR</sequence>